<organism evidence="1 2">
    <name type="scientific">Rhipicephalus sanguineus</name>
    <name type="common">Brown dog tick</name>
    <name type="synonym">Ixodes sanguineus</name>
    <dbReference type="NCBI Taxonomy" id="34632"/>
    <lineage>
        <taxon>Eukaryota</taxon>
        <taxon>Metazoa</taxon>
        <taxon>Ecdysozoa</taxon>
        <taxon>Arthropoda</taxon>
        <taxon>Chelicerata</taxon>
        <taxon>Arachnida</taxon>
        <taxon>Acari</taxon>
        <taxon>Parasitiformes</taxon>
        <taxon>Ixodida</taxon>
        <taxon>Ixodoidea</taxon>
        <taxon>Ixodidae</taxon>
        <taxon>Rhipicephalinae</taxon>
        <taxon>Rhipicephalus</taxon>
        <taxon>Rhipicephalus</taxon>
    </lineage>
</organism>
<dbReference type="SUPFAM" id="SSF54495">
    <property type="entry name" value="UBC-like"/>
    <property type="match status" value="1"/>
</dbReference>
<keyword evidence="2" id="KW-1185">Reference proteome</keyword>
<reference evidence="1" key="1">
    <citation type="journal article" date="2020" name="Cell">
        <title>Large-Scale Comparative Analyses of Tick Genomes Elucidate Their Genetic Diversity and Vector Capacities.</title>
        <authorList>
            <consortium name="Tick Genome and Microbiome Consortium (TIGMIC)"/>
            <person name="Jia N."/>
            <person name="Wang J."/>
            <person name="Shi W."/>
            <person name="Du L."/>
            <person name="Sun Y."/>
            <person name="Zhan W."/>
            <person name="Jiang J.F."/>
            <person name="Wang Q."/>
            <person name="Zhang B."/>
            <person name="Ji P."/>
            <person name="Bell-Sakyi L."/>
            <person name="Cui X.M."/>
            <person name="Yuan T.T."/>
            <person name="Jiang B.G."/>
            <person name="Yang W.F."/>
            <person name="Lam T.T."/>
            <person name="Chang Q.C."/>
            <person name="Ding S.J."/>
            <person name="Wang X.J."/>
            <person name="Zhu J.G."/>
            <person name="Ruan X.D."/>
            <person name="Zhao L."/>
            <person name="Wei J.T."/>
            <person name="Ye R.Z."/>
            <person name="Que T.C."/>
            <person name="Du C.H."/>
            <person name="Zhou Y.H."/>
            <person name="Cheng J.X."/>
            <person name="Dai P.F."/>
            <person name="Guo W.B."/>
            <person name="Han X.H."/>
            <person name="Huang E.J."/>
            <person name="Li L.F."/>
            <person name="Wei W."/>
            <person name="Gao Y.C."/>
            <person name="Liu J.Z."/>
            <person name="Shao H.Z."/>
            <person name="Wang X."/>
            <person name="Wang C.C."/>
            <person name="Yang T.C."/>
            <person name="Huo Q.B."/>
            <person name="Li W."/>
            <person name="Chen H.Y."/>
            <person name="Chen S.E."/>
            <person name="Zhou L.G."/>
            <person name="Ni X.B."/>
            <person name="Tian J.H."/>
            <person name="Sheng Y."/>
            <person name="Liu T."/>
            <person name="Pan Y.S."/>
            <person name="Xia L.Y."/>
            <person name="Li J."/>
            <person name="Zhao F."/>
            <person name="Cao W.C."/>
        </authorList>
    </citation>
    <scope>NUCLEOTIDE SEQUENCE</scope>
    <source>
        <strain evidence="1">Rsan-2018</strain>
    </source>
</reference>
<dbReference type="InterPro" id="IPR016135">
    <property type="entry name" value="UBQ-conjugating_enzyme/RWD"/>
</dbReference>
<comment type="caution">
    <text evidence="1">The sequence shown here is derived from an EMBL/GenBank/DDBJ whole genome shotgun (WGS) entry which is preliminary data.</text>
</comment>
<gene>
    <name evidence="1" type="ORF">HPB52_023372</name>
</gene>
<proteinExistence type="predicted"/>
<dbReference type="AlphaFoldDB" id="A0A9D4QHA1"/>
<name>A0A9D4QHA1_RHISA</name>
<evidence type="ECO:0000313" key="1">
    <source>
        <dbReference type="EMBL" id="KAH7977059.1"/>
    </source>
</evidence>
<dbReference type="Proteomes" id="UP000821837">
    <property type="component" value="Chromosome 10"/>
</dbReference>
<evidence type="ECO:0000313" key="2">
    <source>
        <dbReference type="Proteomes" id="UP000821837"/>
    </source>
</evidence>
<protein>
    <submittedName>
        <fullName evidence="1">Uncharacterized protein</fullName>
    </submittedName>
</protein>
<sequence length="214" mass="23975">MASGRSRGPGLFKRDEESPSPFVLRVQRDIAELARDPSPGIYAAPEEIDVTRIYALVVEPPDTPYEGPEWSSSQTLSSLLLSLRSLLSPSPYFDHPFKVHANRQQENNAADDYAAYVRHEVIRVSVCDIVESCLSSTSTYPAELRAKVLDLFIQKYDHYKLTVKNDMHLSGTAIVNPFSSGLGSYQHEVLLTRLQGMKAKMEKRREATVPHALN</sequence>
<dbReference type="Gene3D" id="3.10.110.10">
    <property type="entry name" value="Ubiquitin Conjugating Enzyme"/>
    <property type="match status" value="2"/>
</dbReference>
<dbReference type="EMBL" id="JABSTV010001246">
    <property type="protein sequence ID" value="KAH7977059.1"/>
    <property type="molecule type" value="Genomic_DNA"/>
</dbReference>
<accession>A0A9D4QHA1</accession>
<dbReference type="VEuPathDB" id="VectorBase:RSAN_051247"/>
<reference evidence="1" key="2">
    <citation type="submission" date="2021-09" db="EMBL/GenBank/DDBJ databases">
        <authorList>
            <person name="Jia N."/>
            <person name="Wang J."/>
            <person name="Shi W."/>
            <person name="Du L."/>
            <person name="Sun Y."/>
            <person name="Zhan W."/>
            <person name="Jiang J."/>
            <person name="Wang Q."/>
            <person name="Zhang B."/>
            <person name="Ji P."/>
            <person name="Sakyi L.B."/>
            <person name="Cui X."/>
            <person name="Yuan T."/>
            <person name="Jiang B."/>
            <person name="Yang W."/>
            <person name="Lam T.T.-Y."/>
            <person name="Chang Q."/>
            <person name="Ding S."/>
            <person name="Wang X."/>
            <person name="Zhu J."/>
            <person name="Ruan X."/>
            <person name="Zhao L."/>
            <person name="Wei J."/>
            <person name="Que T."/>
            <person name="Du C."/>
            <person name="Cheng J."/>
            <person name="Dai P."/>
            <person name="Han X."/>
            <person name="Huang E."/>
            <person name="Gao Y."/>
            <person name="Liu J."/>
            <person name="Shao H."/>
            <person name="Ye R."/>
            <person name="Li L."/>
            <person name="Wei W."/>
            <person name="Wang X."/>
            <person name="Wang C."/>
            <person name="Huo Q."/>
            <person name="Li W."/>
            <person name="Guo W."/>
            <person name="Chen H."/>
            <person name="Chen S."/>
            <person name="Zhou L."/>
            <person name="Zhou L."/>
            <person name="Ni X."/>
            <person name="Tian J."/>
            <person name="Zhou Y."/>
            <person name="Sheng Y."/>
            <person name="Liu T."/>
            <person name="Pan Y."/>
            <person name="Xia L."/>
            <person name="Li J."/>
            <person name="Zhao F."/>
            <person name="Cao W."/>
        </authorList>
    </citation>
    <scope>NUCLEOTIDE SEQUENCE</scope>
    <source>
        <strain evidence="1">Rsan-2018</strain>
        <tissue evidence="1">Larvae</tissue>
    </source>
</reference>